<dbReference type="Proteomes" id="UP000064201">
    <property type="component" value="Chromosome"/>
</dbReference>
<evidence type="ECO:0000256" key="1">
    <source>
        <dbReference type="SAM" id="Phobius"/>
    </source>
</evidence>
<dbReference type="AlphaFoldDB" id="A0A0G3GC67"/>
<protein>
    <submittedName>
        <fullName evidence="2">Uncharacterized protein</fullName>
    </submittedName>
</protein>
<sequence length="71" mass="7870">MRHNRLLALPFLLRHVQSIGLNFGLFLCVAGIVVLLQDLLRHRDAEVSLLGGMHDVPRSGTASADRDHDKS</sequence>
<gene>
    <name evidence="2" type="ORF">TVD_07820</name>
</gene>
<feature type="transmembrane region" description="Helical" evidence="1">
    <location>
        <begin position="20"/>
        <end position="40"/>
    </location>
</feature>
<keyword evidence="3" id="KW-1185">Reference proteome</keyword>
<keyword evidence="1" id="KW-1133">Transmembrane helix</keyword>
<dbReference type="PATRIC" id="fig|106634.4.peg.1596"/>
<keyword evidence="1" id="KW-0812">Transmembrane</keyword>
<evidence type="ECO:0000313" key="2">
    <source>
        <dbReference type="EMBL" id="AKJ96461.1"/>
    </source>
</evidence>
<reference evidence="2 3" key="1">
    <citation type="submission" date="2015-04" db="EMBL/GenBank/DDBJ databases">
        <title>Complete Sequence for the Genome of the Thioalkalivibrio versutus D301.</title>
        <authorList>
            <person name="Mu T."/>
            <person name="Zhou J."/>
            <person name="Xu X."/>
        </authorList>
    </citation>
    <scope>NUCLEOTIDE SEQUENCE [LARGE SCALE GENOMIC DNA]</scope>
    <source>
        <strain evidence="2 3">D301</strain>
    </source>
</reference>
<name>A0A0G3GC67_9GAMM</name>
<proteinExistence type="predicted"/>
<accession>A0A0G3GC67</accession>
<dbReference type="OrthoDB" id="5786516at2"/>
<dbReference type="RefSeq" id="WP_047251942.1">
    <property type="nucleotide sequence ID" value="NZ_CP011367.1"/>
</dbReference>
<dbReference type="KEGG" id="tvr:TVD_07820"/>
<keyword evidence="1" id="KW-0472">Membrane</keyword>
<organism evidence="2 3">
    <name type="scientific">Thioalkalivibrio versutus</name>
    <dbReference type="NCBI Taxonomy" id="106634"/>
    <lineage>
        <taxon>Bacteria</taxon>
        <taxon>Pseudomonadati</taxon>
        <taxon>Pseudomonadota</taxon>
        <taxon>Gammaproteobacteria</taxon>
        <taxon>Chromatiales</taxon>
        <taxon>Ectothiorhodospiraceae</taxon>
        <taxon>Thioalkalivibrio</taxon>
    </lineage>
</organism>
<evidence type="ECO:0000313" key="3">
    <source>
        <dbReference type="Proteomes" id="UP000064201"/>
    </source>
</evidence>
<dbReference type="EMBL" id="CP011367">
    <property type="protein sequence ID" value="AKJ96461.1"/>
    <property type="molecule type" value="Genomic_DNA"/>
</dbReference>
<dbReference type="STRING" id="106634.TVD_07820"/>